<dbReference type="CDD" id="cd01948">
    <property type="entry name" value="EAL"/>
    <property type="match status" value="1"/>
</dbReference>
<dbReference type="Gene3D" id="3.30.450.20">
    <property type="entry name" value="PAS domain"/>
    <property type="match status" value="1"/>
</dbReference>
<dbReference type="InterPro" id="IPR001633">
    <property type="entry name" value="EAL_dom"/>
</dbReference>
<reference evidence="7 8" key="1">
    <citation type="submission" date="2019-10" db="EMBL/GenBank/DDBJ databases">
        <title>Two novel species isolated from a subtropical stream in China.</title>
        <authorList>
            <person name="Lu H."/>
        </authorList>
    </citation>
    <scope>NUCLEOTIDE SEQUENCE [LARGE SCALE GENOMIC DNA]</scope>
    <source>
        <strain evidence="7 8">FT103W</strain>
    </source>
</reference>
<sequence length="868" mass="96880">MISQTDIFSARILIVDDQPVNVELLEYLLRSTGYTAVSATTDPRVVAGWHAEHQYDLIILDMQMPNMTGFEVMEALKPLETDAWLPVLVVTAQPDHKIKALDMGARDFVSKPFDPVEVLTRIRNMLEVRLLHRETRHYNTRLEQTVRERTAELQRFRSAMDATADAIFLLDADSADVVDVNDGACRMLGYPRSEMLGQSASRIGLGSPSALRDQAERLAAYTAAIGPARAPELLEQDLMRRDLIAVPVELYWQLLQRAGQPAVLLGVARDISERRQSEELLQHMAHYDSLTGLPNRTLFFQTLGDAITLAQDKSWRIVVLFIALDRFKNINDSLGAALGDELLRQFSNRLVQCVRIRDTVGRMGGDEFALILTMTRDQQDAVHTANEVREALRLPFDLDGHQAVLSASIGIAMYPEDATDPQTLVKYADTAMERAKQAGRDGYRFFTAGMNVQVLARLDMELALRRALDNNELLLYYQPKVNLHSGEVAGAEALLRWQRPGFGLVYPAEFVPVLEDTGLIVRVGAWIVDAACRQIGAWLRSDVGPVRVAVNVASRQFVEGDLELTVRSALLRHDVPAELLELELTETALMSNTERTISVLSSLKAIGIKVAIDDFGTGYSSLAYLQRFPIDKLKIDIAFVRDITTNPNDAAIAQAIISMAHSLKLRVIAEGVETRAQLEYLRRSRCDEIQGYYFSRPVAPADLAELLASGRGLPPDAAHPGKPAQTLLIVDDDVNVLSSLHRLFRRDGYQILTAATPGEGFEMLALHAVQVIVCDQRMPGMSGTEFLSKVKEMYPETIRIILSGYTGLDAVLDSINRGAIYRFYTKPWDDTQLRDNIRLAFHHYWLMHGSGRHAGQPDEDVTALQEVK</sequence>
<dbReference type="Gene3D" id="3.30.70.270">
    <property type="match status" value="1"/>
</dbReference>
<keyword evidence="8" id="KW-1185">Reference proteome</keyword>
<dbReference type="SUPFAM" id="SSF52172">
    <property type="entry name" value="CheY-like"/>
    <property type="match status" value="2"/>
</dbReference>
<organism evidence="7 8">
    <name type="scientific">Rugamonas rivuli</name>
    <dbReference type="NCBI Taxonomy" id="2743358"/>
    <lineage>
        <taxon>Bacteria</taxon>
        <taxon>Pseudomonadati</taxon>
        <taxon>Pseudomonadota</taxon>
        <taxon>Betaproteobacteria</taxon>
        <taxon>Burkholderiales</taxon>
        <taxon>Oxalobacteraceae</taxon>
        <taxon>Telluria group</taxon>
        <taxon>Rugamonas</taxon>
    </lineage>
</organism>
<feature type="domain" description="GGDEF" evidence="6">
    <location>
        <begin position="315"/>
        <end position="448"/>
    </location>
</feature>
<dbReference type="NCBIfam" id="TIGR00229">
    <property type="entry name" value="sensory_box"/>
    <property type="match status" value="1"/>
</dbReference>
<gene>
    <name evidence="7" type="ORF">GEV01_26885</name>
</gene>
<comment type="caution">
    <text evidence="7">The sequence shown here is derived from an EMBL/GenBank/DDBJ whole genome shotgun (WGS) entry which is preliminary data.</text>
</comment>
<dbReference type="PROSITE" id="PS50112">
    <property type="entry name" value="PAS"/>
    <property type="match status" value="1"/>
</dbReference>
<evidence type="ECO:0000259" key="4">
    <source>
        <dbReference type="PROSITE" id="PS50113"/>
    </source>
</evidence>
<dbReference type="PROSITE" id="PS50883">
    <property type="entry name" value="EAL"/>
    <property type="match status" value="1"/>
</dbReference>
<dbReference type="Gene3D" id="3.20.20.450">
    <property type="entry name" value="EAL domain"/>
    <property type="match status" value="1"/>
</dbReference>
<dbReference type="PROSITE" id="PS50113">
    <property type="entry name" value="PAC"/>
    <property type="match status" value="1"/>
</dbReference>
<dbReference type="CDD" id="cd17551">
    <property type="entry name" value="REC_RpfG-like"/>
    <property type="match status" value="1"/>
</dbReference>
<dbReference type="Pfam" id="PF00563">
    <property type="entry name" value="EAL"/>
    <property type="match status" value="1"/>
</dbReference>
<dbReference type="FunFam" id="3.20.20.450:FF:000001">
    <property type="entry name" value="Cyclic di-GMP phosphodiesterase yahA"/>
    <property type="match status" value="1"/>
</dbReference>
<dbReference type="SUPFAM" id="SSF141868">
    <property type="entry name" value="EAL domain-like"/>
    <property type="match status" value="1"/>
</dbReference>
<dbReference type="PANTHER" id="PTHR44757:SF2">
    <property type="entry name" value="BIOFILM ARCHITECTURE MAINTENANCE PROTEIN MBAA"/>
    <property type="match status" value="1"/>
</dbReference>
<dbReference type="InterPro" id="IPR000700">
    <property type="entry name" value="PAS-assoc_C"/>
</dbReference>
<dbReference type="PROSITE" id="PS50887">
    <property type="entry name" value="GGDEF"/>
    <property type="match status" value="1"/>
</dbReference>
<evidence type="ECO:0000256" key="1">
    <source>
        <dbReference type="PROSITE-ProRule" id="PRU00169"/>
    </source>
</evidence>
<feature type="domain" description="PAC" evidence="4">
    <location>
        <begin position="232"/>
        <end position="283"/>
    </location>
</feature>
<dbReference type="RefSeq" id="WP_152808856.1">
    <property type="nucleotide sequence ID" value="NZ_WHUF01000008.1"/>
</dbReference>
<dbReference type="InterPro" id="IPR001789">
    <property type="entry name" value="Sig_transdc_resp-reg_receiver"/>
</dbReference>
<dbReference type="PANTHER" id="PTHR44757">
    <property type="entry name" value="DIGUANYLATE CYCLASE DGCP"/>
    <property type="match status" value="1"/>
</dbReference>
<dbReference type="InterPro" id="IPR035965">
    <property type="entry name" value="PAS-like_dom_sf"/>
</dbReference>
<accession>A0A843SLT4</accession>
<dbReference type="AlphaFoldDB" id="A0A843SLT4"/>
<dbReference type="GO" id="GO:0000160">
    <property type="term" value="P:phosphorelay signal transduction system"/>
    <property type="evidence" value="ECO:0007669"/>
    <property type="project" value="InterPro"/>
</dbReference>
<evidence type="ECO:0000313" key="8">
    <source>
        <dbReference type="Proteomes" id="UP000444318"/>
    </source>
</evidence>
<feature type="modified residue" description="4-aspartylphosphate" evidence="1">
    <location>
        <position position="61"/>
    </location>
</feature>
<evidence type="ECO:0000259" key="6">
    <source>
        <dbReference type="PROSITE" id="PS50887"/>
    </source>
</evidence>
<name>A0A843SLT4_9BURK</name>
<dbReference type="SMART" id="SM00267">
    <property type="entry name" value="GGDEF"/>
    <property type="match status" value="1"/>
</dbReference>
<feature type="domain" description="EAL" evidence="5">
    <location>
        <begin position="457"/>
        <end position="711"/>
    </location>
</feature>
<protein>
    <submittedName>
        <fullName evidence="7">EAL domain-containing protein</fullName>
    </submittedName>
</protein>
<evidence type="ECO:0000259" key="3">
    <source>
        <dbReference type="PROSITE" id="PS50112"/>
    </source>
</evidence>
<dbReference type="SMART" id="SM00052">
    <property type="entry name" value="EAL"/>
    <property type="match status" value="1"/>
</dbReference>
<dbReference type="CDD" id="cd01949">
    <property type="entry name" value="GGDEF"/>
    <property type="match status" value="1"/>
</dbReference>
<proteinExistence type="predicted"/>
<dbReference type="NCBIfam" id="TIGR00254">
    <property type="entry name" value="GGDEF"/>
    <property type="match status" value="1"/>
</dbReference>
<keyword evidence="1" id="KW-0597">Phosphoprotein</keyword>
<dbReference type="CDD" id="cd00130">
    <property type="entry name" value="PAS"/>
    <property type="match status" value="1"/>
</dbReference>
<dbReference type="EMBL" id="WHUF01000008">
    <property type="protein sequence ID" value="MQA23153.1"/>
    <property type="molecule type" value="Genomic_DNA"/>
</dbReference>
<dbReference type="SMART" id="SM00448">
    <property type="entry name" value="REC"/>
    <property type="match status" value="2"/>
</dbReference>
<dbReference type="InterPro" id="IPR000160">
    <property type="entry name" value="GGDEF_dom"/>
</dbReference>
<feature type="modified residue" description="4-aspartylphosphate" evidence="1">
    <location>
        <position position="775"/>
    </location>
</feature>
<dbReference type="InterPro" id="IPR035919">
    <property type="entry name" value="EAL_sf"/>
</dbReference>
<dbReference type="Pfam" id="PF13188">
    <property type="entry name" value="PAS_8"/>
    <property type="match status" value="1"/>
</dbReference>
<feature type="domain" description="Response regulatory" evidence="2">
    <location>
        <begin position="726"/>
        <end position="841"/>
    </location>
</feature>
<dbReference type="InterPro" id="IPR043128">
    <property type="entry name" value="Rev_trsase/Diguanyl_cyclase"/>
</dbReference>
<feature type="domain" description="Response regulatory" evidence="2">
    <location>
        <begin position="11"/>
        <end position="126"/>
    </location>
</feature>
<dbReference type="PROSITE" id="PS50110">
    <property type="entry name" value="RESPONSE_REGULATORY"/>
    <property type="match status" value="2"/>
</dbReference>
<dbReference type="Proteomes" id="UP000444318">
    <property type="component" value="Unassembled WGS sequence"/>
</dbReference>
<evidence type="ECO:0000259" key="5">
    <source>
        <dbReference type="PROSITE" id="PS50883"/>
    </source>
</evidence>
<dbReference type="CDD" id="cd17569">
    <property type="entry name" value="REC_HupR-like"/>
    <property type="match status" value="1"/>
</dbReference>
<dbReference type="InterPro" id="IPR029787">
    <property type="entry name" value="Nucleotide_cyclase"/>
</dbReference>
<dbReference type="InterPro" id="IPR052155">
    <property type="entry name" value="Biofilm_reg_signaling"/>
</dbReference>
<dbReference type="Pfam" id="PF00072">
    <property type="entry name" value="Response_reg"/>
    <property type="match status" value="2"/>
</dbReference>
<feature type="domain" description="PAS" evidence="3">
    <location>
        <begin position="152"/>
        <end position="199"/>
    </location>
</feature>
<dbReference type="InterPro" id="IPR011006">
    <property type="entry name" value="CheY-like_superfamily"/>
</dbReference>
<dbReference type="Gene3D" id="3.40.50.2300">
    <property type="match status" value="2"/>
</dbReference>
<evidence type="ECO:0000313" key="7">
    <source>
        <dbReference type="EMBL" id="MQA23153.1"/>
    </source>
</evidence>
<dbReference type="SUPFAM" id="SSF55785">
    <property type="entry name" value="PYP-like sensor domain (PAS domain)"/>
    <property type="match status" value="1"/>
</dbReference>
<dbReference type="SUPFAM" id="SSF55073">
    <property type="entry name" value="Nucleotide cyclase"/>
    <property type="match status" value="1"/>
</dbReference>
<dbReference type="InterPro" id="IPR000014">
    <property type="entry name" value="PAS"/>
</dbReference>
<dbReference type="Pfam" id="PF00990">
    <property type="entry name" value="GGDEF"/>
    <property type="match status" value="1"/>
</dbReference>
<dbReference type="SMART" id="SM00091">
    <property type="entry name" value="PAS"/>
    <property type="match status" value="1"/>
</dbReference>
<evidence type="ECO:0000259" key="2">
    <source>
        <dbReference type="PROSITE" id="PS50110"/>
    </source>
</evidence>